<dbReference type="Proteomes" id="UP000050139">
    <property type="component" value="Unassembled WGS sequence"/>
</dbReference>
<dbReference type="EMBL" id="CFOH01000134">
    <property type="protein sequence ID" value="CFE48592.1"/>
    <property type="molecule type" value="Genomic_DNA"/>
</dbReference>
<dbReference type="EMBL" id="LWDQ01000001">
    <property type="protein sequence ID" value="OMH59842.1"/>
    <property type="molecule type" value="Genomic_DNA"/>
</dbReference>
<evidence type="ECO:0000313" key="6">
    <source>
        <dbReference type="Proteomes" id="UP000045842"/>
    </source>
</evidence>
<dbReference type="Proteomes" id="UP000045842">
    <property type="component" value="Unassembled WGS sequence"/>
</dbReference>
<name>A0A0E8W8P6_MYCTX</name>
<dbReference type="Proteomes" id="UP000046947">
    <property type="component" value="Unassembled WGS sequence"/>
</dbReference>
<protein>
    <submittedName>
        <fullName evidence="3">Uncharacterized protein</fullName>
    </submittedName>
</protein>
<evidence type="ECO:0000313" key="4">
    <source>
        <dbReference type="EMBL" id="COW45332.1"/>
    </source>
</evidence>
<organism evidence="3 6">
    <name type="scientific">Mycobacterium tuberculosis</name>
    <dbReference type="NCBI Taxonomy" id="1773"/>
    <lineage>
        <taxon>Bacteria</taxon>
        <taxon>Bacillati</taxon>
        <taxon>Actinomycetota</taxon>
        <taxon>Actinomycetes</taxon>
        <taxon>Mycobacteriales</taxon>
        <taxon>Mycobacteriaceae</taxon>
        <taxon>Mycobacterium</taxon>
        <taxon>Mycobacterium tuberculosis complex</taxon>
    </lineage>
</organism>
<reference evidence="5 10" key="3">
    <citation type="submission" date="2016-04" db="EMBL/GenBank/DDBJ databases">
        <authorList>
            <person name="Bigi M."/>
            <person name="Bigi F."/>
            <person name="Soria M.A."/>
        </authorList>
    </citation>
    <scope>NUCLEOTIDE SEQUENCE [LARGE SCALE GENOMIC DNA]</scope>
    <source>
        <strain evidence="5 10">6548</strain>
    </source>
</reference>
<evidence type="ECO:0000313" key="8">
    <source>
        <dbReference type="Proteomes" id="UP000048600"/>
    </source>
</evidence>
<dbReference type="AlphaFoldDB" id="A0A0E8W8P6"/>
<sequence>MAGGRRHHDEICCGVAAAGVSDGDGAVPEIDGCIVDPVLRWFQGRDRAVNLSCVRAVAQGIFAEPVGSRP</sequence>
<gene>
    <name evidence="5" type="ORF">A4S10_02013</name>
    <name evidence="3" type="ORF">ERS007679_01270</name>
    <name evidence="1" type="ORF">ERS007688_01137</name>
    <name evidence="4" type="ORF">ERS007741_02528</name>
    <name evidence="2" type="ORF">ERS094118_01705</name>
</gene>
<reference evidence="6 7" key="1">
    <citation type="submission" date="2015-03" db="EMBL/GenBank/DDBJ databases">
        <authorList>
            <consortium name="Pathogen Informatics"/>
        </authorList>
    </citation>
    <scope>NUCLEOTIDE SEQUENCE [LARGE SCALE GENOMIC DNA]</scope>
    <source>
        <strain evidence="3 6">G09801536</strain>
        <strain evidence="1 7">H09601792</strain>
        <strain evidence="4 8">P00601463</strain>
    </source>
</reference>
<evidence type="ECO:0000313" key="1">
    <source>
        <dbReference type="EMBL" id="CFE48592.1"/>
    </source>
</evidence>
<evidence type="ECO:0000313" key="10">
    <source>
        <dbReference type="Proteomes" id="UP000189452"/>
    </source>
</evidence>
<dbReference type="EMBL" id="CSAD01000130">
    <property type="protein sequence ID" value="COV19143.1"/>
    <property type="molecule type" value="Genomic_DNA"/>
</dbReference>
<dbReference type="Proteomes" id="UP000048600">
    <property type="component" value="Unassembled WGS sequence"/>
</dbReference>
<dbReference type="Proteomes" id="UP000189452">
    <property type="component" value="Chromosome"/>
</dbReference>
<evidence type="ECO:0000313" key="9">
    <source>
        <dbReference type="Proteomes" id="UP000050139"/>
    </source>
</evidence>
<accession>A0A0E8W8P6</accession>
<proteinExistence type="predicted"/>
<reference evidence="5 10" key="4">
    <citation type="submission" date="2017-02" db="EMBL/GenBank/DDBJ databases">
        <title>Protein polymorphisms may explain contrasting epidemiological fitness of two variants of a multidrug-resistant Mycobacterium tuberculosis strain.</title>
        <authorList>
            <person name="Bigi M.M."/>
            <person name="Lopez B."/>
            <person name="Blanco F.C."/>
            <person name="Sasiain M.C."/>
            <person name="De La Barrera S."/>
            <person name="Ritacco V."/>
            <person name="Bigi F."/>
            <person name="Soria M.A."/>
        </authorList>
    </citation>
    <scope>NUCLEOTIDE SEQUENCE [LARGE SCALE GENOMIC DNA]</scope>
    <source>
        <strain evidence="5 10">6548</strain>
    </source>
</reference>
<dbReference type="EMBL" id="CHKL01000297">
    <property type="protein sequence ID" value="COW45332.1"/>
    <property type="molecule type" value="Genomic_DNA"/>
</dbReference>
<evidence type="ECO:0000313" key="5">
    <source>
        <dbReference type="EMBL" id="OMH59842.1"/>
    </source>
</evidence>
<evidence type="ECO:0000313" key="3">
    <source>
        <dbReference type="EMBL" id="COV19143.1"/>
    </source>
</evidence>
<reference evidence="2 9" key="2">
    <citation type="submission" date="2015-03" db="EMBL/GenBank/DDBJ databases">
        <authorList>
            <consortium name="Pathogen Informatics"/>
            <person name="Murphy D."/>
        </authorList>
    </citation>
    <scope>NUCLEOTIDE SEQUENCE [LARGE SCALE GENOMIC DNA]</scope>
    <source>
        <strain evidence="2 9">0268S</strain>
    </source>
</reference>
<evidence type="ECO:0000313" key="2">
    <source>
        <dbReference type="EMBL" id="CLW00851.1"/>
    </source>
</evidence>
<dbReference type="EMBL" id="COPH01000011">
    <property type="protein sequence ID" value="CLW00851.1"/>
    <property type="molecule type" value="Genomic_DNA"/>
</dbReference>
<evidence type="ECO:0000313" key="7">
    <source>
        <dbReference type="Proteomes" id="UP000046947"/>
    </source>
</evidence>